<dbReference type="InterPro" id="IPR018632">
    <property type="entry name" value="AAA-associated_dom_C"/>
</dbReference>
<dbReference type="InterPro" id="IPR003593">
    <property type="entry name" value="AAA+_ATPase"/>
</dbReference>
<dbReference type="InterPro" id="IPR003439">
    <property type="entry name" value="ABC_transporter-like_ATP-bd"/>
</dbReference>
<dbReference type="STRING" id="64702.SAMN05443377_10826"/>
<evidence type="ECO:0000313" key="6">
    <source>
        <dbReference type="Proteomes" id="UP000198815"/>
    </source>
</evidence>
<keyword evidence="3 5" id="KW-0067">ATP-binding</keyword>
<dbReference type="SMART" id="SM00382">
    <property type="entry name" value="AAA"/>
    <property type="match status" value="1"/>
</dbReference>
<dbReference type="PROSITE" id="PS00211">
    <property type="entry name" value="ABC_TRANSPORTER_1"/>
    <property type="match status" value="1"/>
</dbReference>
<keyword evidence="1" id="KW-0813">Transport</keyword>
<organism evidence="5 6">
    <name type="scientific">Propionibacterium cyclohexanicum</name>
    <dbReference type="NCBI Taxonomy" id="64702"/>
    <lineage>
        <taxon>Bacteria</taxon>
        <taxon>Bacillati</taxon>
        <taxon>Actinomycetota</taxon>
        <taxon>Actinomycetes</taxon>
        <taxon>Propionibacteriales</taxon>
        <taxon>Propionibacteriaceae</taxon>
        <taxon>Propionibacterium</taxon>
    </lineage>
</organism>
<evidence type="ECO:0000256" key="2">
    <source>
        <dbReference type="ARBA" id="ARBA00022741"/>
    </source>
</evidence>
<dbReference type="OrthoDB" id="8773773at2"/>
<dbReference type="RefSeq" id="WP_091968734.1">
    <property type="nucleotide sequence ID" value="NZ_FOGZ01000008.1"/>
</dbReference>
<evidence type="ECO:0000256" key="3">
    <source>
        <dbReference type="ARBA" id="ARBA00022840"/>
    </source>
</evidence>
<dbReference type="InterPro" id="IPR050166">
    <property type="entry name" value="ABC_transporter_ATP-bind"/>
</dbReference>
<name>A0A1H9RM59_9ACTN</name>
<proteinExistence type="predicted"/>
<dbReference type="CDD" id="cd03293">
    <property type="entry name" value="ABC_NrtD_SsuB_transporters"/>
    <property type="match status" value="1"/>
</dbReference>
<dbReference type="PANTHER" id="PTHR42788">
    <property type="entry name" value="TAURINE IMPORT ATP-BINDING PROTEIN-RELATED"/>
    <property type="match status" value="1"/>
</dbReference>
<feature type="domain" description="ABC transporter" evidence="4">
    <location>
        <begin position="7"/>
        <end position="242"/>
    </location>
</feature>
<gene>
    <name evidence="5" type="ORF">SAMN05443377_10826</name>
</gene>
<sequence length="423" mass="45450">MTNQALIEVDDVTKAFPAQEGGTFTVLDHVDLRLEDGEILAILGKSGSGKSTLLRCIAGLIAPSEGTIRYRGAELAGANPGVGMVFQTFGLMPWLDVRENVELGLRARGVARAERTARAEELIDVIGLSGFENAYPRELSGGMRQRVGFARALVTQPDALLMDEPFSALDVLTAENLRTEIVRLWSEPDFPTKSICIVTHNIEEAVLLADRVVVLGSNPGRVRHETRIDLARPRERRSEAFGAYVDELYAVLTGQPVDPAAPATSPASNPLPQASVGGMAGLVSLVAGGPNGGDLADLAASLKFEVDDLLPLVDGATMLGLLHVDAGQAQVTDDGLAWVRSDIDEGKRLFGRLAAQRAPLVHAICAALDSSDEGTLRLDFFRDLLRRSFTREALEEQLATAIDWGRHGELFDLEPDGEVLSRG</sequence>
<dbReference type="Pfam" id="PF00005">
    <property type="entry name" value="ABC_tran"/>
    <property type="match status" value="1"/>
</dbReference>
<dbReference type="Proteomes" id="UP000198815">
    <property type="component" value="Unassembled WGS sequence"/>
</dbReference>
<reference evidence="6" key="1">
    <citation type="submission" date="2016-10" db="EMBL/GenBank/DDBJ databases">
        <authorList>
            <person name="Varghese N."/>
            <person name="Submissions S."/>
        </authorList>
    </citation>
    <scope>NUCLEOTIDE SEQUENCE [LARGE SCALE GENOMIC DNA]</scope>
    <source>
        <strain evidence="6">DSM 16859</strain>
    </source>
</reference>
<evidence type="ECO:0000256" key="1">
    <source>
        <dbReference type="ARBA" id="ARBA00022448"/>
    </source>
</evidence>
<keyword evidence="6" id="KW-1185">Reference proteome</keyword>
<dbReference type="EMBL" id="FOGZ01000008">
    <property type="protein sequence ID" value="SER73822.1"/>
    <property type="molecule type" value="Genomic_DNA"/>
</dbReference>
<evidence type="ECO:0000259" key="4">
    <source>
        <dbReference type="PROSITE" id="PS50893"/>
    </source>
</evidence>
<keyword evidence="2" id="KW-0547">Nucleotide-binding</keyword>
<dbReference type="SUPFAM" id="SSF52540">
    <property type="entry name" value="P-loop containing nucleoside triphosphate hydrolases"/>
    <property type="match status" value="1"/>
</dbReference>
<dbReference type="GO" id="GO:0005524">
    <property type="term" value="F:ATP binding"/>
    <property type="evidence" value="ECO:0007669"/>
    <property type="project" value="UniProtKB-KW"/>
</dbReference>
<dbReference type="PROSITE" id="PS50893">
    <property type="entry name" value="ABC_TRANSPORTER_2"/>
    <property type="match status" value="1"/>
</dbReference>
<dbReference type="AlphaFoldDB" id="A0A1H9RM59"/>
<dbReference type="PANTHER" id="PTHR42788:SF13">
    <property type="entry name" value="ALIPHATIC SULFONATES IMPORT ATP-BINDING PROTEIN SSUB"/>
    <property type="match status" value="1"/>
</dbReference>
<dbReference type="InterPro" id="IPR017871">
    <property type="entry name" value="ABC_transporter-like_CS"/>
</dbReference>
<protein>
    <submittedName>
        <fullName evidence="5">NitT/TauT family transport system ATP-binding protein</fullName>
    </submittedName>
</protein>
<dbReference type="Gene3D" id="3.40.50.300">
    <property type="entry name" value="P-loop containing nucleotide triphosphate hydrolases"/>
    <property type="match status" value="1"/>
</dbReference>
<dbReference type="Pfam" id="PF09821">
    <property type="entry name" value="AAA_assoc_C"/>
    <property type="match status" value="1"/>
</dbReference>
<dbReference type="InterPro" id="IPR027417">
    <property type="entry name" value="P-loop_NTPase"/>
</dbReference>
<dbReference type="GO" id="GO:0016887">
    <property type="term" value="F:ATP hydrolysis activity"/>
    <property type="evidence" value="ECO:0007669"/>
    <property type="project" value="InterPro"/>
</dbReference>
<accession>A0A1H9RM59</accession>
<evidence type="ECO:0000313" key="5">
    <source>
        <dbReference type="EMBL" id="SER73822.1"/>
    </source>
</evidence>